<sequence>MIIDLSGIMKDYGARIMVSGDLFMEDVSFLGERFSFKTPLLIDGSITNNTQSFEFKAKVTGKMTVHCARCNQPLEVPVKFKIAEILAREDGTASHDEDIVLFSGTEIDISDIVLNNFLTNVSGKYLCKEDCKGLCPHCGADLNEGDCGCQKEEIDPRWAALAEIMKKTSDTE</sequence>
<dbReference type="EMBL" id="DVND01000056">
    <property type="protein sequence ID" value="HIU48159.1"/>
    <property type="molecule type" value="Genomic_DNA"/>
</dbReference>
<dbReference type="PANTHER" id="PTHR34374:SF1">
    <property type="entry name" value="LARGE RIBOSOMAL RNA SUBUNIT ACCUMULATION PROTEIN YCED HOMOLOG 1, CHLOROPLASTIC"/>
    <property type="match status" value="1"/>
</dbReference>
<comment type="caution">
    <text evidence="1">The sequence shown here is derived from an EMBL/GenBank/DDBJ whole genome shotgun (WGS) entry which is preliminary data.</text>
</comment>
<proteinExistence type="predicted"/>
<protein>
    <submittedName>
        <fullName evidence="1">DUF177 domain-containing protein</fullName>
    </submittedName>
</protein>
<dbReference type="Pfam" id="PF02620">
    <property type="entry name" value="YceD"/>
    <property type="match status" value="1"/>
</dbReference>
<accession>A0A9D1LUC7</accession>
<gene>
    <name evidence="1" type="ORF">IAB04_02215</name>
</gene>
<evidence type="ECO:0000313" key="2">
    <source>
        <dbReference type="Proteomes" id="UP000824111"/>
    </source>
</evidence>
<dbReference type="AlphaFoldDB" id="A0A9D1LUC7"/>
<dbReference type="InterPro" id="IPR003772">
    <property type="entry name" value="YceD"/>
</dbReference>
<organism evidence="1 2">
    <name type="scientific">Candidatus Avimonoglobus intestinipullorum</name>
    <dbReference type="NCBI Taxonomy" id="2840699"/>
    <lineage>
        <taxon>Bacteria</taxon>
        <taxon>Bacillati</taxon>
        <taxon>Bacillota</taxon>
        <taxon>Clostridia</taxon>
        <taxon>Eubacteriales</taxon>
        <taxon>Candidatus Avimonoglobus</taxon>
    </lineage>
</organism>
<dbReference type="PANTHER" id="PTHR34374">
    <property type="entry name" value="LARGE RIBOSOMAL RNA SUBUNIT ACCUMULATION PROTEIN YCED HOMOLOG 1, CHLOROPLASTIC"/>
    <property type="match status" value="1"/>
</dbReference>
<name>A0A9D1LUC7_9FIRM</name>
<reference evidence="1" key="2">
    <citation type="journal article" date="2021" name="PeerJ">
        <title>Extensive microbial diversity within the chicken gut microbiome revealed by metagenomics and culture.</title>
        <authorList>
            <person name="Gilroy R."/>
            <person name="Ravi A."/>
            <person name="Getino M."/>
            <person name="Pursley I."/>
            <person name="Horton D.L."/>
            <person name="Alikhan N.F."/>
            <person name="Baker D."/>
            <person name="Gharbi K."/>
            <person name="Hall N."/>
            <person name="Watson M."/>
            <person name="Adriaenssens E.M."/>
            <person name="Foster-Nyarko E."/>
            <person name="Jarju S."/>
            <person name="Secka A."/>
            <person name="Antonio M."/>
            <person name="Oren A."/>
            <person name="Chaudhuri R.R."/>
            <person name="La Ragione R."/>
            <person name="Hildebrand F."/>
            <person name="Pallen M.J."/>
        </authorList>
    </citation>
    <scope>NUCLEOTIDE SEQUENCE</scope>
    <source>
        <strain evidence="1">ChiSjej4B22-9803</strain>
    </source>
</reference>
<evidence type="ECO:0000313" key="1">
    <source>
        <dbReference type="EMBL" id="HIU48159.1"/>
    </source>
</evidence>
<dbReference type="Proteomes" id="UP000824111">
    <property type="component" value="Unassembled WGS sequence"/>
</dbReference>
<reference evidence="1" key="1">
    <citation type="submission" date="2020-10" db="EMBL/GenBank/DDBJ databases">
        <authorList>
            <person name="Gilroy R."/>
        </authorList>
    </citation>
    <scope>NUCLEOTIDE SEQUENCE</scope>
    <source>
        <strain evidence="1">ChiSjej4B22-9803</strain>
    </source>
</reference>